<organism evidence="11 12">
    <name type="scientific">Brevibacillus brevis</name>
    <name type="common">Bacillus brevis</name>
    <dbReference type="NCBI Taxonomy" id="1393"/>
    <lineage>
        <taxon>Bacteria</taxon>
        <taxon>Bacillati</taxon>
        <taxon>Bacillota</taxon>
        <taxon>Bacilli</taxon>
        <taxon>Bacillales</taxon>
        <taxon>Paenibacillaceae</taxon>
        <taxon>Brevibacillus</taxon>
    </lineage>
</organism>
<dbReference type="InterPro" id="IPR024478">
    <property type="entry name" value="HlyB_4HB_MCP"/>
</dbReference>
<dbReference type="CDD" id="cd06225">
    <property type="entry name" value="HAMP"/>
    <property type="match status" value="1"/>
</dbReference>
<dbReference type="PROSITE" id="PS50885">
    <property type="entry name" value="HAMP"/>
    <property type="match status" value="1"/>
</dbReference>
<dbReference type="InterPro" id="IPR004090">
    <property type="entry name" value="Chemotax_Me-accpt_rcpt"/>
</dbReference>
<evidence type="ECO:0000313" key="11">
    <source>
        <dbReference type="EMBL" id="WNC13895.1"/>
    </source>
</evidence>
<feature type="transmembrane region" description="Helical" evidence="8">
    <location>
        <begin position="12"/>
        <end position="32"/>
    </location>
</feature>
<feature type="domain" description="Methyl-accepting transducer" evidence="9">
    <location>
        <begin position="291"/>
        <end position="527"/>
    </location>
</feature>
<dbReference type="EMBL" id="CP134050">
    <property type="protein sequence ID" value="WNC13895.1"/>
    <property type="molecule type" value="Genomic_DNA"/>
</dbReference>
<dbReference type="InterPro" id="IPR004089">
    <property type="entry name" value="MCPsignal_dom"/>
</dbReference>
<keyword evidence="3 8" id="KW-0472">Membrane</keyword>
<dbReference type="Pfam" id="PF12729">
    <property type="entry name" value="4HB_MCP_1"/>
    <property type="match status" value="1"/>
</dbReference>
<dbReference type="Gene3D" id="6.10.340.10">
    <property type="match status" value="1"/>
</dbReference>
<dbReference type="CDD" id="cd11386">
    <property type="entry name" value="MCP_signal"/>
    <property type="match status" value="1"/>
</dbReference>
<dbReference type="SMART" id="SM00304">
    <property type="entry name" value="HAMP"/>
    <property type="match status" value="2"/>
</dbReference>
<evidence type="ECO:0000256" key="4">
    <source>
        <dbReference type="ARBA" id="ARBA00023224"/>
    </source>
</evidence>
<feature type="transmembrane region" description="Helical" evidence="8">
    <location>
        <begin position="200"/>
        <end position="218"/>
    </location>
</feature>
<accession>A0ABY9T1B8</accession>
<evidence type="ECO:0000256" key="7">
    <source>
        <dbReference type="SAM" id="Coils"/>
    </source>
</evidence>
<feature type="domain" description="HAMP" evidence="10">
    <location>
        <begin position="219"/>
        <end position="272"/>
    </location>
</feature>
<protein>
    <submittedName>
        <fullName evidence="11">HAMP domain-containing methyl-accepting chemotaxis protein</fullName>
    </submittedName>
</protein>
<evidence type="ECO:0000256" key="2">
    <source>
        <dbReference type="ARBA" id="ARBA00022475"/>
    </source>
</evidence>
<evidence type="ECO:0000256" key="8">
    <source>
        <dbReference type="SAM" id="Phobius"/>
    </source>
</evidence>
<gene>
    <name evidence="11" type="ORF">RGB73_24940</name>
</gene>
<evidence type="ECO:0000259" key="10">
    <source>
        <dbReference type="PROSITE" id="PS50885"/>
    </source>
</evidence>
<keyword evidence="7" id="KW-0175">Coiled coil</keyword>
<dbReference type="Gene3D" id="1.10.287.950">
    <property type="entry name" value="Methyl-accepting chemotaxis protein"/>
    <property type="match status" value="1"/>
</dbReference>
<dbReference type="PRINTS" id="PR00260">
    <property type="entry name" value="CHEMTRNSDUCR"/>
</dbReference>
<dbReference type="SUPFAM" id="SSF58104">
    <property type="entry name" value="Methyl-accepting chemotaxis protein (MCP) signaling domain"/>
    <property type="match status" value="1"/>
</dbReference>
<evidence type="ECO:0000256" key="1">
    <source>
        <dbReference type="ARBA" id="ARBA00004236"/>
    </source>
</evidence>
<evidence type="ECO:0000313" key="12">
    <source>
        <dbReference type="Proteomes" id="UP001256827"/>
    </source>
</evidence>
<comment type="similarity">
    <text evidence="5">Belongs to the methyl-accepting chemotaxis (MCP) protein family.</text>
</comment>
<proteinExistence type="inferred from homology"/>
<name>A0ABY9T1B8_BREBE</name>
<keyword evidence="8" id="KW-1133">Transmembrane helix</keyword>
<evidence type="ECO:0000256" key="5">
    <source>
        <dbReference type="ARBA" id="ARBA00029447"/>
    </source>
</evidence>
<dbReference type="Pfam" id="PF00672">
    <property type="entry name" value="HAMP"/>
    <property type="match status" value="1"/>
</dbReference>
<keyword evidence="2" id="KW-1003">Cell membrane</keyword>
<feature type="coiled-coil region" evidence="7">
    <location>
        <begin position="82"/>
        <end position="109"/>
    </location>
</feature>
<dbReference type="PANTHER" id="PTHR32089:SF112">
    <property type="entry name" value="LYSOZYME-LIKE PROTEIN-RELATED"/>
    <property type="match status" value="1"/>
</dbReference>
<dbReference type="PROSITE" id="PS50111">
    <property type="entry name" value="CHEMOTAXIS_TRANSDUC_2"/>
    <property type="match status" value="1"/>
</dbReference>
<keyword evidence="4 6" id="KW-0807">Transducer</keyword>
<comment type="subcellular location">
    <subcellularLocation>
        <location evidence="1">Cell membrane</location>
    </subcellularLocation>
</comment>
<dbReference type="InterPro" id="IPR003660">
    <property type="entry name" value="HAMP_dom"/>
</dbReference>
<keyword evidence="12" id="KW-1185">Reference proteome</keyword>
<dbReference type="RefSeq" id="WP_310765600.1">
    <property type="nucleotide sequence ID" value="NZ_CP134050.1"/>
</dbReference>
<reference evidence="11 12" key="1">
    <citation type="submission" date="2023-09" db="EMBL/GenBank/DDBJ databases">
        <title>Complete Genome and Methylome dissection of Bacillus brevis NEB573 original source of BbsI restriction endonuclease.</title>
        <authorList>
            <person name="Fomenkov A."/>
            <person name="Roberts R.D."/>
        </authorList>
    </citation>
    <scope>NUCLEOTIDE SEQUENCE [LARGE SCALE GENOMIC DNA]</scope>
    <source>
        <strain evidence="11 12">NEB573</strain>
    </source>
</reference>
<dbReference type="PANTHER" id="PTHR32089">
    <property type="entry name" value="METHYL-ACCEPTING CHEMOTAXIS PROTEIN MCPB"/>
    <property type="match status" value="1"/>
</dbReference>
<keyword evidence="8" id="KW-0812">Transmembrane</keyword>
<dbReference type="Proteomes" id="UP001256827">
    <property type="component" value="Chromosome"/>
</dbReference>
<dbReference type="SMART" id="SM00283">
    <property type="entry name" value="MA"/>
    <property type="match status" value="1"/>
</dbReference>
<evidence type="ECO:0000256" key="6">
    <source>
        <dbReference type="PROSITE-ProRule" id="PRU00284"/>
    </source>
</evidence>
<sequence>MRWTIGKKLTSVFALTLIILGFMGGLSIYKLYKFNHKVDELVNDWRPRLEAILQIDTALQRVYAYDRSLFTTMDAQQKAAIIRQIDEQFAVIEEKLAAYQATMAEGEEEDRKNFEGLKSAVEAYKQFNPTMVSFGKKMDLSQSVSAEDLRQLEEAKKKEDELFADRSTYTNAMIAYNRDGTTRASQESESLYQTGIRDNAILLVASILEFLVVAIWLTRSLRGPILRIVKNVREVANGNLQVEPIAVKNRDELKDLSDSVNEMTSNLQQVIGQVKTTSKQVAFTAEQLMASSEQTSQATEQIAVTVQEVATGTDRQVESVERSSASMDSLSAGIQQIAGNVKGVSETVVQVSRVAGEGNQSVQAAVRQMSAIHDTMRQLSGVVDGLGNHSEAIGQIVEVITGIAEQTNLLALNAAIEAARAGDKGRGFAVVADEVRKLAEQSSQSAGQIAQLIGTIQADTRLAVESMETGTREVQAGITVVHHAGETFGQIQSSIADVSGQIQSVSAAAEEMSAFTLQVVEAIGQIADVTRTTADGTQSVSAAAEEQLAAMQEIAASATTLSEMAEELQGMIGRFRV</sequence>
<evidence type="ECO:0000256" key="3">
    <source>
        <dbReference type="ARBA" id="ARBA00023136"/>
    </source>
</evidence>
<dbReference type="Pfam" id="PF00015">
    <property type="entry name" value="MCPsignal"/>
    <property type="match status" value="1"/>
</dbReference>
<evidence type="ECO:0000259" key="9">
    <source>
        <dbReference type="PROSITE" id="PS50111"/>
    </source>
</evidence>